<evidence type="ECO:0000256" key="6">
    <source>
        <dbReference type="ARBA" id="ARBA00023002"/>
    </source>
</evidence>
<proteinExistence type="predicted"/>
<evidence type="ECO:0000256" key="10">
    <source>
        <dbReference type="SAM" id="SignalP"/>
    </source>
</evidence>
<dbReference type="SUPFAM" id="SSF46626">
    <property type="entry name" value="Cytochrome c"/>
    <property type="match status" value="2"/>
</dbReference>
<dbReference type="GO" id="GO:0009055">
    <property type="term" value="F:electron transfer activity"/>
    <property type="evidence" value="ECO:0007669"/>
    <property type="project" value="InterPro"/>
</dbReference>
<organism evidence="12 13">
    <name type="scientific">Rhodophyticola porphyridii</name>
    <dbReference type="NCBI Taxonomy" id="1852017"/>
    <lineage>
        <taxon>Bacteria</taxon>
        <taxon>Pseudomonadati</taxon>
        <taxon>Pseudomonadota</taxon>
        <taxon>Alphaproteobacteria</taxon>
        <taxon>Rhodobacterales</taxon>
        <taxon>Roseobacteraceae</taxon>
        <taxon>Rhodophyticola</taxon>
    </lineage>
</organism>
<evidence type="ECO:0000256" key="8">
    <source>
        <dbReference type="PIRSR" id="PIRSR000294-1"/>
    </source>
</evidence>
<keyword evidence="4 10" id="KW-0732">Signal</keyword>
<evidence type="ECO:0000313" key="13">
    <source>
        <dbReference type="Proteomes" id="UP000281343"/>
    </source>
</evidence>
<dbReference type="InterPro" id="IPR051395">
    <property type="entry name" value="Cytochrome_c_Peroxidase/MauG"/>
</dbReference>
<feature type="binding site" description="covalent" evidence="8">
    <location>
        <position position="219"/>
    </location>
    <ligand>
        <name>heme c</name>
        <dbReference type="ChEBI" id="CHEBI:61717"/>
        <label>2</label>
    </ligand>
</feature>
<dbReference type="InterPro" id="IPR036909">
    <property type="entry name" value="Cyt_c-like_dom_sf"/>
</dbReference>
<sequence>MRETPTFLPRAARRLGGAALAAFLMASGAMPQGGAPEVFAPLPDPREVNAARAALGEMLFFDSRLSGDMANSCATCHSPEAGWSDGQPMSTGYTGVEYFRNAPSLFNVANRTYFMWDGRLDGADLGTVVRDMITESHTMLMDSRLMQHRLAQVPEYARMFQDAYGNEPYGGRIYGAIGEYLKTIRTEGAPFDAYLRGDEAAISEAALRGMDLFAGEAGCAACHAGAMLSDGGLHATGAPDHPELLGTAGDAEMTALRQITLLRHYATMGTPNYMNLREDVGHYVVTKDEADWGRFVTPSLWDVGQTAPYMHSGVYGTLEEVVAFYNDGGGADDRAGLEPLDLNDQQMADLVAFLDSLTGNAPNVTLPDLPDYELRTLGQN</sequence>
<dbReference type="Proteomes" id="UP000281343">
    <property type="component" value="Unassembled WGS sequence"/>
</dbReference>
<dbReference type="PANTHER" id="PTHR30600">
    <property type="entry name" value="CYTOCHROME C PEROXIDASE-RELATED"/>
    <property type="match status" value="1"/>
</dbReference>
<gene>
    <name evidence="12" type="ORF">D9R08_09225</name>
</gene>
<accession>A0A3L9Y4B5</accession>
<dbReference type="GO" id="GO:0020037">
    <property type="term" value="F:heme binding"/>
    <property type="evidence" value="ECO:0007669"/>
    <property type="project" value="InterPro"/>
</dbReference>
<keyword evidence="13" id="KW-1185">Reference proteome</keyword>
<dbReference type="GO" id="GO:0042597">
    <property type="term" value="C:periplasmic space"/>
    <property type="evidence" value="ECO:0007669"/>
    <property type="project" value="UniProtKB-SubCell"/>
</dbReference>
<evidence type="ECO:0000256" key="2">
    <source>
        <dbReference type="ARBA" id="ARBA00022617"/>
    </source>
</evidence>
<dbReference type="PROSITE" id="PS51007">
    <property type="entry name" value="CYTC"/>
    <property type="match status" value="2"/>
</dbReference>
<feature type="binding site" description="covalent" evidence="8">
    <location>
        <position position="76"/>
    </location>
    <ligand>
        <name>heme c</name>
        <dbReference type="ChEBI" id="CHEBI:61717"/>
        <label>1</label>
    </ligand>
</feature>
<protein>
    <submittedName>
        <fullName evidence="12">Photosynthetic protein synthase I</fullName>
    </submittedName>
</protein>
<evidence type="ECO:0000256" key="4">
    <source>
        <dbReference type="ARBA" id="ARBA00022729"/>
    </source>
</evidence>
<keyword evidence="5" id="KW-0574">Periplasm</keyword>
<evidence type="ECO:0000256" key="1">
    <source>
        <dbReference type="ARBA" id="ARBA00004418"/>
    </source>
</evidence>
<feature type="binding site" description="axial binding residue" evidence="9">
    <location>
        <position position="77"/>
    </location>
    <ligand>
        <name>heme c</name>
        <dbReference type="ChEBI" id="CHEBI:61717"/>
        <label>1</label>
    </ligand>
    <ligandPart>
        <name>Fe</name>
        <dbReference type="ChEBI" id="CHEBI:18248"/>
    </ligandPart>
</feature>
<feature type="binding site" description="covalent" evidence="8">
    <location>
        <position position="222"/>
    </location>
    <ligand>
        <name>heme c</name>
        <dbReference type="ChEBI" id="CHEBI:61717"/>
        <label>2</label>
    </ligand>
</feature>
<evidence type="ECO:0000256" key="7">
    <source>
        <dbReference type="ARBA" id="ARBA00023004"/>
    </source>
</evidence>
<keyword evidence="6" id="KW-0560">Oxidoreductase</keyword>
<dbReference type="Pfam" id="PF03150">
    <property type="entry name" value="CCP_MauG"/>
    <property type="match status" value="1"/>
</dbReference>
<feature type="signal peptide" evidence="10">
    <location>
        <begin position="1"/>
        <end position="31"/>
    </location>
</feature>
<dbReference type="InterPro" id="IPR009056">
    <property type="entry name" value="Cyt_c-like_dom"/>
</dbReference>
<name>A0A3L9Y4B5_9RHOB</name>
<keyword evidence="7 9" id="KW-0408">Iron</keyword>
<evidence type="ECO:0000259" key="11">
    <source>
        <dbReference type="PROSITE" id="PS51007"/>
    </source>
</evidence>
<comment type="caution">
    <text evidence="12">The sequence shown here is derived from an EMBL/GenBank/DDBJ whole genome shotgun (WGS) entry which is preliminary data.</text>
</comment>
<dbReference type="RefSeq" id="WP_121897765.1">
    <property type="nucleotide sequence ID" value="NZ_RCNT01000004.1"/>
</dbReference>
<evidence type="ECO:0000256" key="5">
    <source>
        <dbReference type="ARBA" id="ARBA00022764"/>
    </source>
</evidence>
<dbReference type="Gene3D" id="1.10.760.10">
    <property type="entry name" value="Cytochrome c-like domain"/>
    <property type="match status" value="2"/>
</dbReference>
<feature type="chain" id="PRO_5018023502" evidence="10">
    <location>
        <begin position="32"/>
        <end position="380"/>
    </location>
</feature>
<dbReference type="EMBL" id="RCNT01000004">
    <property type="protein sequence ID" value="RMA42285.1"/>
    <property type="molecule type" value="Genomic_DNA"/>
</dbReference>
<evidence type="ECO:0000313" key="12">
    <source>
        <dbReference type="EMBL" id="RMA42285.1"/>
    </source>
</evidence>
<dbReference type="PIRSF" id="PIRSF000294">
    <property type="entry name" value="Cytochrome-c_peroxidase"/>
    <property type="match status" value="1"/>
</dbReference>
<dbReference type="InterPro" id="IPR026259">
    <property type="entry name" value="MauG/Cytc_peroxidase"/>
</dbReference>
<dbReference type="AlphaFoldDB" id="A0A3L9Y4B5"/>
<dbReference type="InterPro" id="IPR004852">
    <property type="entry name" value="Di-haem_cyt_c_peroxidsae"/>
</dbReference>
<dbReference type="GO" id="GO:0004130">
    <property type="term" value="F:cytochrome-c peroxidase activity"/>
    <property type="evidence" value="ECO:0007669"/>
    <property type="project" value="TreeGrafter"/>
</dbReference>
<evidence type="ECO:0000256" key="3">
    <source>
        <dbReference type="ARBA" id="ARBA00022723"/>
    </source>
</evidence>
<keyword evidence="3 9" id="KW-0479">Metal-binding</keyword>
<feature type="domain" description="Cytochrome c" evidence="11">
    <location>
        <begin position="204"/>
        <end position="358"/>
    </location>
</feature>
<evidence type="ECO:0000256" key="9">
    <source>
        <dbReference type="PIRSR" id="PIRSR000294-2"/>
    </source>
</evidence>
<dbReference type="OrthoDB" id="9805202at2"/>
<comment type="PTM">
    <text evidence="8">Binds 2 heme groups per subunit.</text>
</comment>
<dbReference type="PANTHER" id="PTHR30600:SF10">
    <property type="entry name" value="BLL6722 PROTEIN"/>
    <property type="match status" value="1"/>
</dbReference>
<dbReference type="GO" id="GO:0046872">
    <property type="term" value="F:metal ion binding"/>
    <property type="evidence" value="ECO:0007669"/>
    <property type="project" value="UniProtKB-KW"/>
</dbReference>
<reference evidence="12 13" key="1">
    <citation type="submission" date="2018-10" db="EMBL/GenBank/DDBJ databases">
        <authorList>
            <person name="Jung H.S."/>
            <person name="Jeon C.O."/>
        </authorList>
    </citation>
    <scope>NUCLEOTIDE SEQUENCE [LARGE SCALE GENOMIC DNA]</scope>
    <source>
        <strain evidence="12 13">MA-7-27</strain>
    </source>
</reference>
<feature type="binding site" description="axial binding residue" evidence="9">
    <location>
        <position position="223"/>
    </location>
    <ligand>
        <name>heme c</name>
        <dbReference type="ChEBI" id="CHEBI:61717"/>
        <label>2</label>
    </ligand>
    <ligandPart>
        <name>Fe</name>
        <dbReference type="ChEBI" id="CHEBI:18248"/>
    </ligandPart>
</feature>
<feature type="binding site" description="covalent" evidence="8">
    <location>
        <position position="73"/>
    </location>
    <ligand>
        <name>heme c</name>
        <dbReference type="ChEBI" id="CHEBI:61717"/>
        <label>1</label>
    </ligand>
</feature>
<comment type="subcellular location">
    <subcellularLocation>
        <location evidence="1">Periplasm</location>
    </subcellularLocation>
</comment>
<comment type="cofactor">
    <cofactor evidence="8">
        <name>heme</name>
        <dbReference type="ChEBI" id="CHEBI:30413"/>
    </cofactor>
    <text evidence="8">Binds 2 heme groups.</text>
</comment>
<feature type="domain" description="Cytochrome c" evidence="11">
    <location>
        <begin position="51"/>
        <end position="161"/>
    </location>
</feature>
<keyword evidence="2 8" id="KW-0349">Heme</keyword>